<feature type="compositionally biased region" description="Basic and acidic residues" evidence="1">
    <location>
        <begin position="49"/>
        <end position="59"/>
    </location>
</feature>
<feature type="compositionally biased region" description="Basic and acidic residues" evidence="1">
    <location>
        <begin position="20"/>
        <end position="29"/>
    </location>
</feature>
<feature type="compositionally biased region" description="Basic residues" evidence="1">
    <location>
        <begin position="91"/>
        <end position="101"/>
    </location>
</feature>
<keyword evidence="3" id="KW-1185">Reference proteome</keyword>
<feature type="region of interest" description="Disordered" evidence="1">
    <location>
        <begin position="1"/>
        <end position="101"/>
    </location>
</feature>
<feature type="compositionally biased region" description="Polar residues" evidence="1">
    <location>
        <begin position="72"/>
        <end position="82"/>
    </location>
</feature>
<dbReference type="Proteomes" id="UP001500403">
    <property type="component" value="Unassembled WGS sequence"/>
</dbReference>
<comment type="caution">
    <text evidence="2">The sequence shown here is derived from an EMBL/GenBank/DDBJ whole genome shotgun (WGS) entry which is preliminary data.</text>
</comment>
<name>A0ABP6JM86_9ACTN</name>
<organism evidence="2 3">
    <name type="scientific">Streptomyces enissocaesilis</name>
    <dbReference type="NCBI Taxonomy" id="332589"/>
    <lineage>
        <taxon>Bacteria</taxon>
        <taxon>Bacillati</taxon>
        <taxon>Actinomycetota</taxon>
        <taxon>Actinomycetes</taxon>
        <taxon>Kitasatosporales</taxon>
        <taxon>Streptomycetaceae</taxon>
        <taxon>Streptomyces</taxon>
        <taxon>Streptomyces rochei group</taxon>
    </lineage>
</organism>
<accession>A0ABP6JM86</accession>
<protein>
    <submittedName>
        <fullName evidence="2">Uncharacterized protein</fullName>
    </submittedName>
</protein>
<evidence type="ECO:0000313" key="2">
    <source>
        <dbReference type="EMBL" id="GAA2935656.1"/>
    </source>
</evidence>
<sequence>MAVASSATAPMRPAAGPAEPCHDPAESSHKAILASLSRSGDGGRTGEPPSREGDRDRGVRRVAQAGVGGQLSGDSTPSTYALATNAVRPCTRQRRASRVRW</sequence>
<reference evidence="3" key="1">
    <citation type="journal article" date="2019" name="Int. J. Syst. Evol. Microbiol.">
        <title>The Global Catalogue of Microorganisms (GCM) 10K type strain sequencing project: providing services to taxonomists for standard genome sequencing and annotation.</title>
        <authorList>
            <consortium name="The Broad Institute Genomics Platform"/>
            <consortium name="The Broad Institute Genome Sequencing Center for Infectious Disease"/>
            <person name="Wu L."/>
            <person name="Ma J."/>
        </authorList>
    </citation>
    <scope>NUCLEOTIDE SEQUENCE [LARGE SCALE GENOMIC DNA]</scope>
    <source>
        <strain evidence="3">JCM 9088</strain>
    </source>
</reference>
<evidence type="ECO:0000313" key="3">
    <source>
        <dbReference type="Proteomes" id="UP001500403"/>
    </source>
</evidence>
<evidence type="ECO:0000256" key="1">
    <source>
        <dbReference type="SAM" id="MobiDB-lite"/>
    </source>
</evidence>
<dbReference type="EMBL" id="BAAAUD010000020">
    <property type="protein sequence ID" value="GAA2935656.1"/>
    <property type="molecule type" value="Genomic_DNA"/>
</dbReference>
<proteinExistence type="predicted"/>
<gene>
    <name evidence="2" type="ORF">GCM10010446_20920</name>
</gene>